<accession>A0A964UYP8</accession>
<proteinExistence type="predicted"/>
<name>A0A964UYP8_9PROT</name>
<organism evidence="1 2">
    <name type="scientific">Candidatus Fonsibacter lacus</name>
    <dbReference type="NCBI Taxonomy" id="2576439"/>
    <lineage>
        <taxon>Bacteria</taxon>
        <taxon>Pseudomonadati</taxon>
        <taxon>Pseudomonadota</taxon>
        <taxon>Alphaproteobacteria</taxon>
        <taxon>Candidatus Pelagibacterales</taxon>
        <taxon>Candidatus Pelagibacterales incertae sedis</taxon>
        <taxon>Candidatus Fonsibacter</taxon>
    </lineage>
</organism>
<dbReference type="Proteomes" id="UP000713222">
    <property type="component" value="Unassembled WGS sequence"/>
</dbReference>
<sequence>MAAQPMRALDRLKKAANLVPLKKAVKLSDGSEFEFWHTALTMAERERATKAAGSNDPNALAIQLLVAKALDENGGKMFAAGDVAELKNEVRDSDLQRIILALIQDDLVDTDTGN</sequence>
<dbReference type="EMBL" id="RGET01000001">
    <property type="protein sequence ID" value="NBN87486.1"/>
    <property type="molecule type" value="Genomic_DNA"/>
</dbReference>
<comment type="caution">
    <text evidence="1">The sequence shown here is derived from an EMBL/GenBank/DDBJ whole genome shotgun (WGS) entry which is preliminary data.</text>
</comment>
<evidence type="ECO:0000313" key="2">
    <source>
        <dbReference type="Proteomes" id="UP000713222"/>
    </source>
</evidence>
<dbReference type="AlphaFoldDB" id="A0A964UYP8"/>
<evidence type="ECO:0000313" key="1">
    <source>
        <dbReference type="EMBL" id="NBN87486.1"/>
    </source>
</evidence>
<reference evidence="1" key="1">
    <citation type="submission" date="2018-10" db="EMBL/GenBank/DDBJ databases">
        <title>Iterative Subtractive Binning of Freshwater Chronoseries Metagenomes Recovers Nearly Complete Genomes from over Four Hundred Novel Species.</title>
        <authorList>
            <person name="Rodriguez-R L.M."/>
            <person name="Tsementzi D."/>
            <person name="Luo C."/>
            <person name="Konstantinidis K.T."/>
        </authorList>
    </citation>
    <scope>NUCLEOTIDE SEQUENCE</scope>
    <source>
        <strain evidence="1">WB7_6_001</strain>
    </source>
</reference>
<gene>
    <name evidence="1" type="ORF">EBV32_00090</name>
</gene>
<protein>
    <submittedName>
        <fullName evidence="1">Uncharacterized protein</fullName>
    </submittedName>
</protein>